<protein>
    <submittedName>
        <fullName evidence="3">Phosphatidylserine/phosphatidylglycerophosphate/ cardiolipin synthase family protein</fullName>
    </submittedName>
</protein>
<sequence length="475" mass="53688">MVKKVLFIAGGLVGAFLLYLWIGGVLMLQLTVPEETGQPDTDRFVSESGSHDRVALIHDRIESKQTRTSLKEQAEDTLDVTMFKITDGTVDMIFYTSLLEAADRGVQVRVLLDGMFHNLRGEKGAIAEAFTHHDNMELRFFEPVNVLKPWALNNRMHDKLLIADDTFGMISGRNIGDRYFAREGFEGATDDRDAVVFNPEGAEYQESGVMQMQRYFDEVWTSDYVEDAADGLSDSQLDDAEEMLEVLRAEHTSLQHEEADLYGHTYDWEELTSPVNQVTFIHNPLGRMNKEPWVWKDLTALMEEAESSVLMQSPFIVPTNPMLDALNREALPEEVRVVTNSLAASPNLPTYSRFAAHREDLAGSEADLLEYQAEGHSIHGKSYVFDDRLSAIGSFNLDPRSVYLSTESMLVIDSEDVNHELRTELEQLMNEQSLQVTEDGDYAESDHVDRAETPITAEIGKRLLRPITAPFEHLF</sequence>
<dbReference type="PANTHER" id="PTHR21248">
    <property type="entry name" value="CARDIOLIPIN SYNTHASE"/>
    <property type="match status" value="1"/>
</dbReference>
<comment type="caution">
    <text evidence="3">The sequence shown here is derived from an EMBL/GenBank/DDBJ whole genome shotgun (WGS) entry which is preliminary data.</text>
</comment>
<reference evidence="4" key="1">
    <citation type="journal article" date="2019" name="Int. J. Syst. Evol. Microbiol.">
        <title>The Global Catalogue of Microorganisms (GCM) 10K type strain sequencing project: providing services to taxonomists for standard genome sequencing and annotation.</title>
        <authorList>
            <consortium name="The Broad Institute Genomics Platform"/>
            <consortium name="The Broad Institute Genome Sequencing Center for Infectious Disease"/>
            <person name="Wu L."/>
            <person name="Ma J."/>
        </authorList>
    </citation>
    <scope>NUCLEOTIDE SEQUENCE [LARGE SCALE GENOMIC DNA]</scope>
    <source>
        <strain evidence="4">JCM 12165</strain>
    </source>
</reference>
<evidence type="ECO:0000259" key="2">
    <source>
        <dbReference type="PROSITE" id="PS50035"/>
    </source>
</evidence>
<feature type="domain" description="PLD phosphodiesterase" evidence="2">
    <location>
        <begin position="152"/>
        <end position="179"/>
    </location>
</feature>
<dbReference type="InterPro" id="IPR001736">
    <property type="entry name" value="PLipase_D/transphosphatidylase"/>
</dbReference>
<feature type="transmembrane region" description="Helical" evidence="1">
    <location>
        <begin position="5"/>
        <end position="28"/>
    </location>
</feature>
<keyword evidence="1" id="KW-1133">Transmembrane helix</keyword>
<dbReference type="PANTHER" id="PTHR21248:SF12">
    <property type="entry name" value="CARDIOLIPIN SYNTHASE C"/>
    <property type="match status" value="1"/>
</dbReference>
<dbReference type="PROSITE" id="PS50035">
    <property type="entry name" value="PLD"/>
    <property type="match status" value="2"/>
</dbReference>
<dbReference type="Pfam" id="PF13091">
    <property type="entry name" value="PLDc_2"/>
    <property type="match status" value="2"/>
</dbReference>
<proteinExistence type="predicted"/>
<keyword evidence="1" id="KW-0472">Membrane</keyword>
<dbReference type="CDD" id="cd09113">
    <property type="entry name" value="PLDc_ymdC_like_2"/>
    <property type="match status" value="1"/>
</dbReference>
<name>A0ABV9NYG8_9BACI</name>
<feature type="domain" description="PLD phosphodiesterase" evidence="2">
    <location>
        <begin position="374"/>
        <end position="401"/>
    </location>
</feature>
<evidence type="ECO:0000313" key="4">
    <source>
        <dbReference type="Proteomes" id="UP001595896"/>
    </source>
</evidence>
<gene>
    <name evidence="3" type="ORF">ACFO4L_11260</name>
</gene>
<dbReference type="InterPro" id="IPR025202">
    <property type="entry name" value="PLD-like_dom"/>
</dbReference>
<dbReference type="Gene3D" id="3.30.870.10">
    <property type="entry name" value="Endonuclease Chain A"/>
    <property type="match status" value="2"/>
</dbReference>
<evidence type="ECO:0000256" key="1">
    <source>
        <dbReference type="SAM" id="Phobius"/>
    </source>
</evidence>
<keyword evidence="1" id="KW-0812">Transmembrane</keyword>
<accession>A0ABV9NYG8</accession>
<organism evidence="3 4">
    <name type="scientific">Bacillus daqingensis</name>
    <dbReference type="NCBI Taxonomy" id="872396"/>
    <lineage>
        <taxon>Bacteria</taxon>
        <taxon>Bacillati</taxon>
        <taxon>Bacillota</taxon>
        <taxon>Bacilli</taxon>
        <taxon>Bacillales</taxon>
        <taxon>Bacillaceae</taxon>
        <taxon>Bacillus</taxon>
    </lineage>
</organism>
<dbReference type="SMART" id="SM00155">
    <property type="entry name" value="PLDc"/>
    <property type="match status" value="2"/>
</dbReference>
<keyword evidence="4" id="KW-1185">Reference proteome</keyword>
<dbReference type="SUPFAM" id="SSF56024">
    <property type="entry name" value="Phospholipase D/nuclease"/>
    <property type="match status" value="2"/>
</dbReference>
<dbReference type="EMBL" id="JBHSGK010000013">
    <property type="protein sequence ID" value="MFC4737167.1"/>
    <property type="molecule type" value="Genomic_DNA"/>
</dbReference>
<dbReference type="Proteomes" id="UP001595896">
    <property type="component" value="Unassembled WGS sequence"/>
</dbReference>
<evidence type="ECO:0000313" key="3">
    <source>
        <dbReference type="EMBL" id="MFC4737167.1"/>
    </source>
</evidence>